<proteinExistence type="predicted"/>
<dbReference type="AlphaFoldDB" id="A0AAW0MFZ9"/>
<reference evidence="2" key="1">
    <citation type="submission" date="2024-04" db="EMBL/GenBank/DDBJ databases">
        <title>Salinicola lusitanus LLJ914,a marine bacterium isolated from the Okinawa Trough.</title>
        <authorList>
            <person name="Li J."/>
        </authorList>
    </citation>
    <scope>NUCLEOTIDE SEQUENCE [LARGE SCALE GENOMIC DNA]</scope>
</reference>
<accession>A0AAW0MFZ9</accession>
<organism evidence="1 2">
    <name type="scientific">Mugilogobius chulae</name>
    <name type="common">yellowstripe goby</name>
    <dbReference type="NCBI Taxonomy" id="88201"/>
    <lineage>
        <taxon>Eukaryota</taxon>
        <taxon>Metazoa</taxon>
        <taxon>Chordata</taxon>
        <taxon>Craniata</taxon>
        <taxon>Vertebrata</taxon>
        <taxon>Euteleostomi</taxon>
        <taxon>Actinopterygii</taxon>
        <taxon>Neopterygii</taxon>
        <taxon>Teleostei</taxon>
        <taxon>Neoteleostei</taxon>
        <taxon>Acanthomorphata</taxon>
        <taxon>Gobiaria</taxon>
        <taxon>Gobiiformes</taxon>
        <taxon>Gobioidei</taxon>
        <taxon>Gobiidae</taxon>
        <taxon>Gobionellinae</taxon>
        <taxon>Mugilogobius</taxon>
    </lineage>
</organism>
<dbReference type="EMBL" id="JBBPFD010000666">
    <property type="protein sequence ID" value="KAK7877887.1"/>
    <property type="molecule type" value="Genomic_DNA"/>
</dbReference>
<dbReference type="Gene3D" id="1.20.1270.420">
    <property type="match status" value="1"/>
</dbReference>
<evidence type="ECO:0000313" key="2">
    <source>
        <dbReference type="Proteomes" id="UP001460270"/>
    </source>
</evidence>
<name>A0AAW0MFZ9_9GOBI</name>
<comment type="caution">
    <text evidence="1">The sequence shown here is derived from an EMBL/GenBank/DDBJ whole genome shotgun (WGS) entry which is preliminary data.</text>
</comment>
<evidence type="ECO:0000313" key="1">
    <source>
        <dbReference type="EMBL" id="KAK7877887.1"/>
    </source>
</evidence>
<dbReference type="Proteomes" id="UP001460270">
    <property type="component" value="Unassembled WGS sequence"/>
</dbReference>
<protein>
    <submittedName>
        <fullName evidence="1">Uncharacterized protein</fullName>
    </submittedName>
</protein>
<gene>
    <name evidence="1" type="ORF">WMY93_031458</name>
</gene>
<keyword evidence="2" id="KW-1185">Reference proteome</keyword>
<dbReference type="CDD" id="cd21933">
    <property type="entry name" value="TBK1_IKKE-like_C"/>
    <property type="match status" value="1"/>
</dbReference>
<sequence length="266" mass="30719">MLHLHRDLLLQGYYCYIMKLRGECRDAMFSISKITLRLESCFNVEQRIYALSSSVDSADTSQKLHQVHEHLPVYKSGIQEFQDRLDQLLIEHAKFSETLDNDKSVQKMEMLLQKIVAVHHQYRKDRMIGKSNWRQHKESEVFVQRRLCAEIQRAADDCARVEQRSSGNADPTSGLPHFLSGLLADLEMSEKRQYKSLDQTIYALHTEKSLHLTGIAPKDKDQMVSRMHHLKDEMEILVRELQCNNNIIESLGAMNSPGPDARPSTL</sequence>